<comment type="caution">
    <text evidence="2">The sequence shown here is derived from an EMBL/GenBank/DDBJ whole genome shotgun (WGS) entry which is preliminary data.</text>
</comment>
<protein>
    <submittedName>
        <fullName evidence="2">Uncharacterized protein</fullName>
    </submittedName>
</protein>
<feature type="compositionally biased region" description="Basic and acidic residues" evidence="1">
    <location>
        <begin position="172"/>
        <end position="191"/>
    </location>
</feature>
<proteinExistence type="predicted"/>
<name>A0A0F8ZL57_9ZZZZ</name>
<reference evidence="2" key="1">
    <citation type="journal article" date="2015" name="Nature">
        <title>Complex archaea that bridge the gap between prokaryotes and eukaryotes.</title>
        <authorList>
            <person name="Spang A."/>
            <person name="Saw J.H."/>
            <person name="Jorgensen S.L."/>
            <person name="Zaremba-Niedzwiedzka K."/>
            <person name="Martijn J."/>
            <person name="Lind A.E."/>
            <person name="van Eijk R."/>
            <person name="Schleper C."/>
            <person name="Guy L."/>
            <person name="Ettema T.J."/>
        </authorList>
    </citation>
    <scope>NUCLEOTIDE SEQUENCE</scope>
</reference>
<organism evidence="2">
    <name type="scientific">marine sediment metagenome</name>
    <dbReference type="NCBI Taxonomy" id="412755"/>
    <lineage>
        <taxon>unclassified sequences</taxon>
        <taxon>metagenomes</taxon>
        <taxon>ecological metagenomes</taxon>
    </lineage>
</organism>
<feature type="compositionally biased region" description="Basic and acidic residues" evidence="1">
    <location>
        <begin position="131"/>
        <end position="142"/>
    </location>
</feature>
<feature type="compositionally biased region" description="Basic and acidic residues" evidence="1">
    <location>
        <begin position="149"/>
        <end position="164"/>
    </location>
</feature>
<dbReference type="EMBL" id="LAZR01050697">
    <property type="protein sequence ID" value="KKK86770.1"/>
    <property type="molecule type" value="Genomic_DNA"/>
</dbReference>
<evidence type="ECO:0000256" key="1">
    <source>
        <dbReference type="SAM" id="MobiDB-lite"/>
    </source>
</evidence>
<sequence>GIRNTNKLLYSITAARNLALAEIENNKAATKSQIKEHIDKAVQSLTEIETLTAQTLEELKKVGDLNKKLEKFHHATEEKTAILKKDLEKKFGIVAEDLEIKELEDVDLKRELAKLRKIKELLGPKVTPEPVTKRTKEKRKAEEDIEGSEVNKEDELHVEKPKMDEAEESSLSEEKEAKDKEPSVKGESEKNILRGGTDFQDAFETLAKFRKSESTKNDGEVSYFQNNDKMILDGESFVSNLNKDLDEAKKLFTRLTQAESLKDKFFIKQEIIRYQKSLRKIILGSVRICEKETCSFPEYTSDILNMDVLKDILEKVSMENWNNQDDFHSFDEFAKKIKNTYYERITPWAAYVKSMTEELGIE</sequence>
<dbReference type="AlphaFoldDB" id="A0A0F8ZL57"/>
<gene>
    <name evidence="2" type="ORF">LCGC14_2759910</name>
</gene>
<feature type="non-terminal residue" evidence="2">
    <location>
        <position position="1"/>
    </location>
</feature>
<accession>A0A0F8ZL57</accession>
<feature type="region of interest" description="Disordered" evidence="1">
    <location>
        <begin position="127"/>
        <end position="191"/>
    </location>
</feature>
<evidence type="ECO:0000313" key="2">
    <source>
        <dbReference type="EMBL" id="KKK86770.1"/>
    </source>
</evidence>